<feature type="region of interest" description="Disordered" evidence="8">
    <location>
        <begin position="666"/>
        <end position="740"/>
    </location>
</feature>
<dbReference type="EC" id="2.7.13.3" evidence="2"/>
<evidence type="ECO:0000256" key="8">
    <source>
        <dbReference type="SAM" id="MobiDB-lite"/>
    </source>
</evidence>
<dbReference type="PROSITE" id="PS50109">
    <property type="entry name" value="HIS_KIN"/>
    <property type="match status" value="1"/>
</dbReference>
<dbReference type="SMART" id="SM00387">
    <property type="entry name" value="HATPase_c"/>
    <property type="match status" value="1"/>
</dbReference>
<keyword evidence="7" id="KW-1133">Transmembrane helix</keyword>
<dbReference type="Proteomes" id="UP000653644">
    <property type="component" value="Unassembled WGS sequence"/>
</dbReference>
<protein>
    <recommendedName>
        <fullName evidence="2">histidine kinase</fullName>
        <ecNumber evidence="2">2.7.13.3</ecNumber>
    </recommendedName>
</protein>
<dbReference type="InterPro" id="IPR013587">
    <property type="entry name" value="Nitrate/nitrite_sensing"/>
</dbReference>
<proteinExistence type="predicted"/>
<gene>
    <name evidence="10" type="ORF">GCM10010345_93710</name>
</gene>
<dbReference type="PANTHER" id="PTHR45436:SF5">
    <property type="entry name" value="SENSOR HISTIDINE KINASE TRCS"/>
    <property type="match status" value="1"/>
</dbReference>
<evidence type="ECO:0000313" key="11">
    <source>
        <dbReference type="Proteomes" id="UP000653644"/>
    </source>
</evidence>
<reference evidence="11" key="1">
    <citation type="journal article" date="2019" name="Int. J. Syst. Evol. Microbiol.">
        <title>The Global Catalogue of Microorganisms (GCM) 10K type strain sequencing project: providing services to taxonomists for standard genome sequencing and annotation.</title>
        <authorList>
            <consortium name="The Broad Institute Genomics Platform"/>
            <consortium name="The Broad Institute Genome Sequencing Center for Infectious Disease"/>
            <person name="Wu L."/>
            <person name="Ma J."/>
        </authorList>
    </citation>
    <scope>NUCLEOTIDE SEQUENCE [LARGE SCALE GENOMIC DNA]</scope>
    <source>
        <strain evidence="11">JCM 4733</strain>
    </source>
</reference>
<dbReference type="RefSeq" id="WP_189895249.1">
    <property type="nucleotide sequence ID" value="NZ_BMVN01000121.1"/>
</dbReference>
<evidence type="ECO:0000256" key="1">
    <source>
        <dbReference type="ARBA" id="ARBA00000085"/>
    </source>
</evidence>
<dbReference type="Pfam" id="PF08376">
    <property type="entry name" value="NIT"/>
    <property type="match status" value="1"/>
</dbReference>
<keyword evidence="11" id="KW-1185">Reference proteome</keyword>
<keyword evidence="3" id="KW-0597">Phosphoprotein</keyword>
<evidence type="ECO:0000256" key="6">
    <source>
        <dbReference type="ARBA" id="ARBA00022777"/>
    </source>
</evidence>
<dbReference type="InterPro" id="IPR005467">
    <property type="entry name" value="His_kinase_dom"/>
</dbReference>
<evidence type="ECO:0000256" key="2">
    <source>
        <dbReference type="ARBA" id="ARBA00012438"/>
    </source>
</evidence>
<feature type="compositionally biased region" description="Low complexity" evidence="8">
    <location>
        <begin position="696"/>
        <end position="709"/>
    </location>
</feature>
<dbReference type="InterPro" id="IPR050428">
    <property type="entry name" value="TCS_sensor_his_kinase"/>
</dbReference>
<accession>A0ABQ3DD92</accession>
<dbReference type="SUPFAM" id="SSF55874">
    <property type="entry name" value="ATPase domain of HSP90 chaperone/DNA topoisomerase II/histidine kinase"/>
    <property type="match status" value="1"/>
</dbReference>
<keyword evidence="5" id="KW-0812">Transmembrane</keyword>
<evidence type="ECO:0000256" key="5">
    <source>
        <dbReference type="ARBA" id="ARBA00022692"/>
    </source>
</evidence>
<evidence type="ECO:0000256" key="7">
    <source>
        <dbReference type="ARBA" id="ARBA00022989"/>
    </source>
</evidence>
<keyword evidence="7" id="KW-0472">Membrane</keyword>
<comment type="catalytic activity">
    <reaction evidence="1">
        <text>ATP + protein L-histidine = ADP + protein N-phospho-L-histidine.</text>
        <dbReference type="EC" id="2.7.13.3"/>
    </reaction>
</comment>
<keyword evidence="4" id="KW-0808">Transferase</keyword>
<evidence type="ECO:0000259" key="9">
    <source>
        <dbReference type="PROSITE" id="PS50109"/>
    </source>
</evidence>
<organism evidence="10 11">
    <name type="scientific">Streptomyces canarius</name>
    <dbReference type="NCBI Taxonomy" id="285453"/>
    <lineage>
        <taxon>Bacteria</taxon>
        <taxon>Bacillati</taxon>
        <taxon>Actinomycetota</taxon>
        <taxon>Actinomycetes</taxon>
        <taxon>Kitasatosporales</taxon>
        <taxon>Streptomycetaceae</taxon>
        <taxon>Streptomyces</taxon>
    </lineage>
</organism>
<dbReference type="EMBL" id="BMVN01000121">
    <property type="protein sequence ID" value="GHA77220.1"/>
    <property type="molecule type" value="Genomic_DNA"/>
</dbReference>
<dbReference type="Pfam" id="PF02518">
    <property type="entry name" value="HATPase_c"/>
    <property type="match status" value="1"/>
</dbReference>
<dbReference type="Gene3D" id="3.30.565.10">
    <property type="entry name" value="Histidine kinase-like ATPase, C-terminal domain"/>
    <property type="match status" value="1"/>
</dbReference>
<feature type="compositionally biased region" description="Low complexity" evidence="8">
    <location>
        <begin position="726"/>
        <end position="740"/>
    </location>
</feature>
<evidence type="ECO:0000256" key="3">
    <source>
        <dbReference type="ARBA" id="ARBA00022553"/>
    </source>
</evidence>
<evidence type="ECO:0000313" key="10">
    <source>
        <dbReference type="EMBL" id="GHA77220.1"/>
    </source>
</evidence>
<evidence type="ECO:0000256" key="4">
    <source>
        <dbReference type="ARBA" id="ARBA00022679"/>
    </source>
</evidence>
<keyword evidence="6" id="KW-0418">Kinase</keyword>
<name>A0ABQ3DD92_9ACTN</name>
<dbReference type="InterPro" id="IPR036890">
    <property type="entry name" value="HATPase_C_sf"/>
</dbReference>
<comment type="caution">
    <text evidence="10">The sequence shown here is derived from an EMBL/GenBank/DDBJ whole genome shotgun (WGS) entry which is preliminary data.</text>
</comment>
<dbReference type="PANTHER" id="PTHR45436">
    <property type="entry name" value="SENSOR HISTIDINE KINASE YKOH"/>
    <property type="match status" value="1"/>
</dbReference>
<feature type="region of interest" description="Disordered" evidence="8">
    <location>
        <begin position="777"/>
        <end position="861"/>
    </location>
</feature>
<dbReference type="InterPro" id="IPR003594">
    <property type="entry name" value="HATPase_dom"/>
</dbReference>
<feature type="domain" description="Histidine kinase" evidence="9">
    <location>
        <begin position="534"/>
        <end position="639"/>
    </location>
</feature>
<sequence length="861" mass="92940">MKHHGWSLRSKMLALLLLPLLSLSALWTYAAYLSLDNALTLVHVDVIGNHLARPLGQVFIELQSERRVSLMDLASGPAAGGGQGRLPGVTADESPLARSRAMTDGAVAEFSEHASMGEVRDSESAQVKHSIATVREALGDLGLLRQRVDERRIDAPHALEEYTAINAAISEAFEAMTVLPDKEAQRFGHSLYTQTVASDFLSQEDALISASASSGRMTRQTYALIVQDIGASRRLVELAMRGMPDTQRKAFMEYARPGGPLEKVRTMEEQLTQAGPSAGRLPFPVSRWRAAYDAQWLATNELALDDIDVVFTMTGPPALRALWELGIAGALGLIALIVSALMSIRMGRSLVGDVSRLRESARNLTEDRLRDVVGRLRRGEKVDVRSDMTQPIFVTKELAYLGDAFFALQTTAVDLAAEDVRLHRHVNDVFVNLARRSQVLVHRQLGLLESMEHREEDPNRLADLYRLDQMAMRLRRYAESLITVSGSATGRVWRRPVPAVDVVRGAAAETEHYARVSVLPVPDVSIAGRAVADIVHLLAELIENAEHFSPADTEVRVNVGKGTKGLVVEVDDRGLGMSPEDLEAANARLREQVEVSTLDSTRLGLVTVQRLAKRHGIGVTLRHSPYGGVTAVVLIPHTLLEDPRPEARHSAPGASSHRLRTPSAALGHHKPQEQRQRPARALPAGGGLPFRPPATDPGDGPSAAGGDTTWSRRDAHRRQVLPTPQDAPVAGPVLPAPAADDGVAQEPEFIDGLPRRVRQASLAPELRGEGVPLVSAPIDWSGGRQGSSAAQPAFSGHSAADPALPHASHDGTAGLSGRTDAESARPAQVRTLMSAFQEGSARGRRAGRDTPSEGHSFGTRS</sequence>